<dbReference type="eggNOG" id="ENOG5032ZEY">
    <property type="taxonomic scope" value="Bacteria"/>
</dbReference>
<dbReference type="OrthoDB" id="1114031at2"/>
<evidence type="ECO:0000313" key="2">
    <source>
        <dbReference type="Proteomes" id="UP000030185"/>
    </source>
</evidence>
<dbReference type="PROSITE" id="PS51257">
    <property type="entry name" value="PROKAR_LIPOPROTEIN"/>
    <property type="match status" value="1"/>
</dbReference>
<organism evidence="1 2">
    <name type="scientific">Sporocytophaga myxococcoides</name>
    <dbReference type="NCBI Taxonomy" id="153721"/>
    <lineage>
        <taxon>Bacteria</taxon>
        <taxon>Pseudomonadati</taxon>
        <taxon>Bacteroidota</taxon>
        <taxon>Cytophagia</taxon>
        <taxon>Cytophagales</taxon>
        <taxon>Cytophagaceae</taxon>
        <taxon>Sporocytophaga</taxon>
    </lineage>
</organism>
<proteinExistence type="predicted"/>
<evidence type="ECO:0000313" key="1">
    <source>
        <dbReference type="EMBL" id="GAL86499.1"/>
    </source>
</evidence>
<name>A0A098LJ60_9BACT</name>
<dbReference type="Proteomes" id="UP000030185">
    <property type="component" value="Unassembled WGS sequence"/>
</dbReference>
<dbReference type="STRING" id="153721.MYP_3728"/>
<reference evidence="1 2" key="1">
    <citation type="submission" date="2014-09" db="EMBL/GenBank/DDBJ databases">
        <title>Sporocytophaga myxococcoides PG-01 genome sequencing.</title>
        <authorList>
            <person name="Liu L."/>
            <person name="Gao P.J."/>
            <person name="Chen G.J."/>
            <person name="Wang L.S."/>
        </authorList>
    </citation>
    <scope>NUCLEOTIDE SEQUENCE [LARGE SCALE GENOMIC DNA]</scope>
    <source>
        <strain evidence="1 2">PG-01</strain>
    </source>
</reference>
<accession>A0A098LJ60</accession>
<gene>
    <name evidence="1" type="ORF">MYP_3728</name>
</gene>
<dbReference type="EMBL" id="BBLT01000008">
    <property type="protein sequence ID" value="GAL86499.1"/>
    <property type="molecule type" value="Genomic_DNA"/>
</dbReference>
<protein>
    <recommendedName>
        <fullName evidence="3">Lipoprotein</fullName>
    </recommendedName>
</protein>
<keyword evidence="2" id="KW-1185">Reference proteome</keyword>
<evidence type="ECO:0008006" key="3">
    <source>
        <dbReference type="Google" id="ProtNLM"/>
    </source>
</evidence>
<sequence>MKKRFFTPSLIVIFTVLLMFSCGKKEDEVTDQDVSAAADYSYSQKEFDDIFKIGQDAFEANSLKTSNGCPSYSFVGNDSLIIDFGSGCTYNNRVRSGKIKIHYSGKYNEKGSVIKFSLDNYYVNGNQIEGEKTVTNITDALPAWSIKVVNGKITFENQKVSQWNSERVRTFIAGSGSTAILADDEYSVTGTATGISRDGEAYTALITKPLLYYISCLFIDKGLIYPVTGIVDITPEGKLTRTFDFGSKNDCDKISNITIAGKKQVLLLP</sequence>
<dbReference type="RefSeq" id="WP_045466512.1">
    <property type="nucleotide sequence ID" value="NZ_BBLT01000008.1"/>
</dbReference>
<dbReference type="AlphaFoldDB" id="A0A098LJ60"/>
<comment type="caution">
    <text evidence="1">The sequence shown here is derived from an EMBL/GenBank/DDBJ whole genome shotgun (WGS) entry which is preliminary data.</text>
</comment>